<dbReference type="EMBL" id="MU251620">
    <property type="protein sequence ID" value="KAG9231162.1"/>
    <property type="molecule type" value="Genomic_DNA"/>
</dbReference>
<sequence length="137" mass="15563">MPTAGQVYIRRLVVLCYIIATTSSLEPSGQEDQENTVQVNKHSPELNTTVSAEGREWSIHGLARYSRTSERVADILNGRVDQSKSEEDESIGMWNLRGKWCCDGCYCVSLQLNMSQDKLAMKKRITRTSLHLESRRL</sequence>
<gene>
    <name evidence="2" type="ORF">BJ875DRAFT_470346</name>
</gene>
<protein>
    <recommendedName>
        <fullName evidence="4">Secreted protein</fullName>
    </recommendedName>
</protein>
<keyword evidence="3" id="KW-1185">Reference proteome</keyword>
<dbReference type="Proteomes" id="UP000824998">
    <property type="component" value="Unassembled WGS sequence"/>
</dbReference>
<evidence type="ECO:0008006" key="4">
    <source>
        <dbReference type="Google" id="ProtNLM"/>
    </source>
</evidence>
<dbReference type="AlphaFoldDB" id="A0A9P8C2K3"/>
<name>A0A9P8C2K3_9HELO</name>
<evidence type="ECO:0000313" key="2">
    <source>
        <dbReference type="EMBL" id="KAG9231162.1"/>
    </source>
</evidence>
<feature type="chain" id="PRO_5040203106" description="Secreted protein" evidence="1">
    <location>
        <begin position="25"/>
        <end position="137"/>
    </location>
</feature>
<keyword evidence="1" id="KW-0732">Signal</keyword>
<organism evidence="2 3">
    <name type="scientific">Amylocarpus encephaloides</name>
    <dbReference type="NCBI Taxonomy" id="45428"/>
    <lineage>
        <taxon>Eukaryota</taxon>
        <taxon>Fungi</taxon>
        <taxon>Dikarya</taxon>
        <taxon>Ascomycota</taxon>
        <taxon>Pezizomycotina</taxon>
        <taxon>Leotiomycetes</taxon>
        <taxon>Helotiales</taxon>
        <taxon>Helotiales incertae sedis</taxon>
        <taxon>Amylocarpus</taxon>
    </lineage>
</organism>
<proteinExistence type="predicted"/>
<comment type="caution">
    <text evidence="2">The sequence shown here is derived from an EMBL/GenBank/DDBJ whole genome shotgun (WGS) entry which is preliminary data.</text>
</comment>
<feature type="signal peptide" evidence="1">
    <location>
        <begin position="1"/>
        <end position="24"/>
    </location>
</feature>
<accession>A0A9P8C2K3</accession>
<reference evidence="2" key="1">
    <citation type="journal article" date="2021" name="IMA Fungus">
        <title>Genomic characterization of three marine fungi, including Emericellopsis atlantica sp. nov. with signatures of a generalist lifestyle and marine biomass degradation.</title>
        <authorList>
            <person name="Hagestad O.C."/>
            <person name="Hou L."/>
            <person name="Andersen J.H."/>
            <person name="Hansen E.H."/>
            <person name="Altermark B."/>
            <person name="Li C."/>
            <person name="Kuhnert E."/>
            <person name="Cox R.J."/>
            <person name="Crous P.W."/>
            <person name="Spatafora J.W."/>
            <person name="Lail K."/>
            <person name="Amirebrahimi M."/>
            <person name="Lipzen A."/>
            <person name="Pangilinan J."/>
            <person name="Andreopoulos W."/>
            <person name="Hayes R.D."/>
            <person name="Ng V."/>
            <person name="Grigoriev I.V."/>
            <person name="Jackson S.A."/>
            <person name="Sutton T.D.S."/>
            <person name="Dobson A.D.W."/>
            <person name="Rama T."/>
        </authorList>
    </citation>
    <scope>NUCLEOTIDE SEQUENCE</scope>
    <source>
        <strain evidence="2">TRa018bII</strain>
    </source>
</reference>
<evidence type="ECO:0000256" key="1">
    <source>
        <dbReference type="SAM" id="SignalP"/>
    </source>
</evidence>
<evidence type="ECO:0000313" key="3">
    <source>
        <dbReference type="Proteomes" id="UP000824998"/>
    </source>
</evidence>